<organism evidence="3">
    <name type="scientific">Myoviridae sp. ctakU3</name>
    <dbReference type="NCBI Taxonomy" id="2825135"/>
    <lineage>
        <taxon>Viruses</taxon>
        <taxon>Duplodnaviria</taxon>
        <taxon>Heunggongvirae</taxon>
        <taxon>Uroviricota</taxon>
        <taxon>Caudoviricetes</taxon>
    </lineage>
</organism>
<dbReference type="Pfam" id="PF17288">
    <property type="entry name" value="Terminase_3C"/>
    <property type="match status" value="1"/>
</dbReference>
<evidence type="ECO:0000259" key="1">
    <source>
        <dbReference type="Pfam" id="PF04466"/>
    </source>
</evidence>
<proteinExistence type="predicted"/>
<dbReference type="InterPro" id="IPR052380">
    <property type="entry name" value="Viral_DNA_packaging_terminase"/>
</dbReference>
<dbReference type="EMBL" id="BK015306">
    <property type="protein sequence ID" value="DAE00600.1"/>
    <property type="molecule type" value="Genomic_DNA"/>
</dbReference>
<evidence type="ECO:0000313" key="3">
    <source>
        <dbReference type="EMBL" id="DAE00600.1"/>
    </source>
</evidence>
<dbReference type="InterPro" id="IPR006437">
    <property type="entry name" value="Phage_terminase_lsu"/>
</dbReference>
<accession>A0A8S5P1S8</accession>
<protein>
    <submittedName>
        <fullName evidence="3">Large terminase</fullName>
    </submittedName>
</protein>
<dbReference type="Gene3D" id="3.30.420.280">
    <property type="match status" value="1"/>
</dbReference>
<dbReference type="InterPro" id="IPR035413">
    <property type="entry name" value="Terminase_L_C"/>
</dbReference>
<dbReference type="InterPro" id="IPR035412">
    <property type="entry name" value="Terminase_L_N"/>
</dbReference>
<evidence type="ECO:0000259" key="2">
    <source>
        <dbReference type="Pfam" id="PF17288"/>
    </source>
</evidence>
<sequence length="396" mass="45810">MNELFSELFKPHRYKVFYGGRGSGKSWAVARALLLIADYGCVRILCCREVQNSIRDSSYQILKDMAEKLGVSDHFTFKEAEIVNERTGSKFIFSGLLRNENSIRSKEGIDICWVEEASSVSQKSWDVLIPTIRKPSSELWLTFNPLTVDDPTNKFLDAPPPDAYVQKVNYTENPYFPEVLRKEMEYDKQHDFEKYLHVWEGFPLTVSQAQVFRGKYKIEPIPEDLWTQANRLFFGADWGFATDPTALVRCFIIDRKLYIEYEAYGTGVELDEIPALFDTVPLSRKWPLKADSARPETISYLAHRHGYDISAAKKWQGSIEDGIAYLKSFEEIIIDPRCKHTADEFRLYSYKVDKVTGEVLPILVDKHNHCIDAIRYALDGYITNPENIYWEQMANL</sequence>
<dbReference type="Gene3D" id="3.40.50.300">
    <property type="entry name" value="P-loop containing nucleotide triphosphate hydrolases"/>
    <property type="match status" value="1"/>
</dbReference>
<dbReference type="PANTHER" id="PTHR39184:SF1">
    <property type="entry name" value="PBSX PHAGE TERMINASE LARGE SUBUNIT"/>
    <property type="match status" value="1"/>
</dbReference>
<dbReference type="Pfam" id="PF04466">
    <property type="entry name" value="Terminase_3"/>
    <property type="match status" value="1"/>
</dbReference>
<feature type="domain" description="Phage terminase large subunit C-terminal" evidence="2">
    <location>
        <begin position="237"/>
        <end position="379"/>
    </location>
</feature>
<feature type="domain" description="Phage terminase large subunit N-terminal" evidence="1">
    <location>
        <begin position="12"/>
        <end position="201"/>
    </location>
</feature>
<name>A0A8S5P1S8_9CAUD</name>
<dbReference type="PANTHER" id="PTHR39184">
    <property type="match status" value="1"/>
</dbReference>
<dbReference type="NCBIfam" id="TIGR01547">
    <property type="entry name" value="phage_term_2"/>
    <property type="match status" value="1"/>
</dbReference>
<reference evidence="3" key="1">
    <citation type="journal article" date="2021" name="Proc. Natl. Acad. Sci. U.S.A.">
        <title>A Catalog of Tens of Thousands of Viruses from Human Metagenomes Reveals Hidden Associations with Chronic Diseases.</title>
        <authorList>
            <person name="Tisza M.J."/>
            <person name="Buck C.B."/>
        </authorList>
    </citation>
    <scope>NUCLEOTIDE SEQUENCE</scope>
    <source>
        <strain evidence="3">CtakU3</strain>
    </source>
</reference>
<dbReference type="InterPro" id="IPR027417">
    <property type="entry name" value="P-loop_NTPase"/>
</dbReference>